<dbReference type="InterPro" id="IPR055015">
    <property type="entry name" value="GCX_COOH"/>
</dbReference>
<feature type="chain" id="PRO_5047381406" evidence="1">
    <location>
        <begin position="23"/>
        <end position="792"/>
    </location>
</feature>
<comment type="caution">
    <text evidence="3">The sequence shown here is derived from an EMBL/GenBank/DDBJ whole genome shotgun (WGS) entry which is preliminary data.</text>
</comment>
<evidence type="ECO:0000256" key="1">
    <source>
        <dbReference type="SAM" id="SignalP"/>
    </source>
</evidence>
<keyword evidence="4" id="KW-1185">Reference proteome</keyword>
<proteinExistence type="predicted"/>
<keyword evidence="1" id="KW-0732">Signal</keyword>
<dbReference type="NCBIfam" id="NF045639">
    <property type="entry name" value="GCX_COOH"/>
    <property type="match status" value="1"/>
</dbReference>
<gene>
    <name evidence="3" type="ORF">ACFOOI_19265</name>
</gene>
<evidence type="ECO:0000259" key="2">
    <source>
        <dbReference type="Pfam" id="PF13448"/>
    </source>
</evidence>
<sequence>MLKRLLLASIFGLINNIAFSQAYNYLSPFNSLGVPTNMAGRDVVTSTFLQRVKASFPEGYPVPSYNPEYIVTDSKSSIVVYEEADVWVTFVSEGAGYKNVLGFYTFDPSNPPTVAPTNSQITIVFPNVSASGSGGGLIAGDKVKLGTFPANTGIGWVLLANGYNGSTVTNGLWKLYSHPNLNPEANPNLRYHNVILYDSQTDRLVMGFEDIRRDYSNCDNDFNDALFYITASPNTALQAATFLETANVVGEVSSGNDGGLESDGSLATAITKRNVNKELKNNKADRNSPKSMIKASAQTSINTVSTGLADFLPNIGPDSSTAYVSTPTDLVGITNASQLLSYDYFNGSTLNAVGLVIKTINEVYSHTKNICDRVGGASILSTKTVLIRNQYPSTLVTFKKPDESIEYGLSFSARVVADSTFEYNSHWIVQEYATGSDYLSFQLWGKYPGSVFYMAESILAKLDTVYHLTNDIKFTAPPAILAGSGSYNQGKFNINILNRNKLVKTLNVGGAYKVAENETSLPYLKQITLNGLVNQTFTLDAPGVFDAGLFIYDADSLESDGLYLADGAWVANYETENVMNSNLVTFPQDKLPIENNHYWIERAIEASGSTKNYYSIHRPLRLGLKPQDLSAYNYLTFTASGTNTVEIVISRKGIINWNDQARIFVTLTPDVKKYYIDLAQFINNQSQALNKTDINAVTFSVISPDQNYLPFNVKINQLAFSKVGACQSTQQVVASAYSKEKYESSGKLEVTNKNKTNANIQLSAANAIELLPGFEASTGAVLKAEIKGCGNN</sequence>
<feature type="domain" description="DUF4114" evidence="2">
    <location>
        <begin position="148"/>
        <end position="231"/>
    </location>
</feature>
<name>A0ABV7Z380_9BACT</name>
<organism evidence="3 4">
    <name type="scientific">Lacihabitans lacunae</name>
    <dbReference type="NCBI Taxonomy" id="1028214"/>
    <lineage>
        <taxon>Bacteria</taxon>
        <taxon>Pseudomonadati</taxon>
        <taxon>Bacteroidota</taxon>
        <taxon>Cytophagia</taxon>
        <taxon>Cytophagales</taxon>
        <taxon>Leadbetterellaceae</taxon>
        <taxon>Lacihabitans</taxon>
    </lineage>
</organism>
<evidence type="ECO:0000313" key="4">
    <source>
        <dbReference type="Proteomes" id="UP001595616"/>
    </source>
</evidence>
<dbReference type="InterPro" id="IPR025193">
    <property type="entry name" value="DUF4114"/>
</dbReference>
<reference evidence="4" key="1">
    <citation type="journal article" date="2019" name="Int. J. Syst. Evol. Microbiol.">
        <title>The Global Catalogue of Microorganisms (GCM) 10K type strain sequencing project: providing services to taxonomists for standard genome sequencing and annotation.</title>
        <authorList>
            <consortium name="The Broad Institute Genomics Platform"/>
            <consortium name="The Broad Institute Genome Sequencing Center for Infectious Disease"/>
            <person name="Wu L."/>
            <person name="Ma J."/>
        </authorList>
    </citation>
    <scope>NUCLEOTIDE SEQUENCE [LARGE SCALE GENOMIC DNA]</scope>
    <source>
        <strain evidence="4">CECT 7956</strain>
    </source>
</reference>
<protein>
    <submittedName>
        <fullName evidence="3">DUF4114 domain-containing protein</fullName>
    </submittedName>
</protein>
<dbReference type="Pfam" id="PF13448">
    <property type="entry name" value="DUF4114"/>
    <property type="match status" value="1"/>
</dbReference>
<accession>A0ABV7Z380</accession>
<dbReference type="Proteomes" id="UP001595616">
    <property type="component" value="Unassembled WGS sequence"/>
</dbReference>
<evidence type="ECO:0000313" key="3">
    <source>
        <dbReference type="EMBL" id="MFC3812812.1"/>
    </source>
</evidence>
<dbReference type="RefSeq" id="WP_379839717.1">
    <property type="nucleotide sequence ID" value="NZ_JBHRYQ010000001.1"/>
</dbReference>
<feature type="signal peptide" evidence="1">
    <location>
        <begin position="1"/>
        <end position="22"/>
    </location>
</feature>
<dbReference type="EMBL" id="JBHRYQ010000001">
    <property type="protein sequence ID" value="MFC3812812.1"/>
    <property type="molecule type" value="Genomic_DNA"/>
</dbReference>